<evidence type="ECO:0000256" key="3">
    <source>
        <dbReference type="ARBA" id="ARBA00023004"/>
    </source>
</evidence>
<evidence type="ECO:0000259" key="6">
    <source>
        <dbReference type="PROSITE" id="PS51296"/>
    </source>
</evidence>
<evidence type="ECO:0000313" key="8">
    <source>
        <dbReference type="Proteomes" id="UP000256661"/>
    </source>
</evidence>
<dbReference type="RefSeq" id="WP_116026226.1">
    <property type="nucleotide sequence ID" value="NZ_QTTT01000001.1"/>
</dbReference>
<dbReference type="GO" id="GO:0004497">
    <property type="term" value="F:monooxygenase activity"/>
    <property type="evidence" value="ECO:0007669"/>
    <property type="project" value="UniProtKB-ARBA"/>
</dbReference>
<dbReference type="InterPro" id="IPR005805">
    <property type="entry name" value="Rieske_Fe-S_prot_C"/>
</dbReference>
<evidence type="ECO:0000256" key="1">
    <source>
        <dbReference type="ARBA" id="ARBA00022714"/>
    </source>
</evidence>
<evidence type="ECO:0000256" key="5">
    <source>
        <dbReference type="ARBA" id="ARBA00023157"/>
    </source>
</evidence>
<keyword evidence="2" id="KW-0479">Metal-binding</keyword>
<dbReference type="PRINTS" id="PR00162">
    <property type="entry name" value="RIESKE"/>
</dbReference>
<dbReference type="GO" id="GO:0046872">
    <property type="term" value="F:metal ion binding"/>
    <property type="evidence" value="ECO:0007669"/>
    <property type="project" value="UniProtKB-KW"/>
</dbReference>
<sequence length="138" mass="13755">MTERTPEIDSGSTRRAVLAGAGLLGVAGVAAACGSDDGTAGKAGDVLARTGEIPVGGGKIIKDRKVVVTQPVQGRFKAFDIKCTHQGCPVDSVKGGTINCPCHGSKFAIADGSVKAGPADAPLGGKDITVEGDVIRLA</sequence>
<evidence type="ECO:0000313" key="7">
    <source>
        <dbReference type="EMBL" id="REF01155.1"/>
    </source>
</evidence>
<keyword evidence="5" id="KW-1015">Disulfide bond</keyword>
<keyword evidence="8" id="KW-1185">Reference proteome</keyword>
<dbReference type="PROSITE" id="PS51318">
    <property type="entry name" value="TAT"/>
    <property type="match status" value="1"/>
</dbReference>
<evidence type="ECO:0000256" key="4">
    <source>
        <dbReference type="ARBA" id="ARBA00023014"/>
    </source>
</evidence>
<dbReference type="Proteomes" id="UP000256661">
    <property type="component" value="Unassembled WGS sequence"/>
</dbReference>
<dbReference type="GO" id="GO:0016705">
    <property type="term" value="F:oxidoreductase activity, acting on paired donors, with incorporation or reduction of molecular oxygen"/>
    <property type="evidence" value="ECO:0007669"/>
    <property type="project" value="UniProtKB-ARBA"/>
</dbReference>
<dbReference type="InterPro" id="IPR017941">
    <property type="entry name" value="Rieske_2Fe-2S"/>
</dbReference>
<proteinExistence type="predicted"/>
<accession>A0A3D9T920</accession>
<keyword evidence="1" id="KW-0001">2Fe-2S</keyword>
<dbReference type="Pfam" id="PF00355">
    <property type="entry name" value="Rieske"/>
    <property type="match status" value="1"/>
</dbReference>
<dbReference type="Gene3D" id="2.102.10.10">
    <property type="entry name" value="Rieske [2Fe-2S] iron-sulphur domain"/>
    <property type="match status" value="1"/>
</dbReference>
<dbReference type="OrthoDB" id="25106at2"/>
<dbReference type="SUPFAM" id="SSF50022">
    <property type="entry name" value="ISP domain"/>
    <property type="match status" value="1"/>
</dbReference>
<gene>
    <name evidence="7" type="ORF">DFJ69_6754</name>
</gene>
<comment type="caution">
    <text evidence="7">The sequence shown here is derived from an EMBL/GenBank/DDBJ whole genome shotgun (WGS) entry which is preliminary data.</text>
</comment>
<evidence type="ECO:0000256" key="2">
    <source>
        <dbReference type="ARBA" id="ARBA00022723"/>
    </source>
</evidence>
<dbReference type="AlphaFoldDB" id="A0A3D9T920"/>
<dbReference type="PROSITE" id="PS51257">
    <property type="entry name" value="PROKAR_LIPOPROTEIN"/>
    <property type="match status" value="1"/>
</dbReference>
<protein>
    <submittedName>
        <fullName evidence="7">Nitrite reductase/ring-hydroxylating ferredoxin subunit</fullName>
    </submittedName>
</protein>
<keyword evidence="4" id="KW-0411">Iron-sulfur</keyword>
<name>A0A3D9T920_9ACTN</name>
<dbReference type="InterPro" id="IPR006311">
    <property type="entry name" value="TAT_signal"/>
</dbReference>
<keyword evidence="3" id="KW-0408">Iron</keyword>
<feature type="domain" description="Rieske" evidence="6">
    <location>
        <begin position="45"/>
        <end position="137"/>
    </location>
</feature>
<dbReference type="FunFam" id="2.102.10.10:FF:000016">
    <property type="entry name" value="Nitrite reductase/ring-hydroxylating ferredoxin subunit"/>
    <property type="match status" value="1"/>
</dbReference>
<dbReference type="EMBL" id="QTTT01000001">
    <property type="protein sequence ID" value="REF01155.1"/>
    <property type="molecule type" value="Genomic_DNA"/>
</dbReference>
<dbReference type="PROSITE" id="PS51296">
    <property type="entry name" value="RIESKE"/>
    <property type="match status" value="1"/>
</dbReference>
<dbReference type="InterPro" id="IPR036922">
    <property type="entry name" value="Rieske_2Fe-2S_sf"/>
</dbReference>
<dbReference type="GO" id="GO:0051537">
    <property type="term" value="F:2 iron, 2 sulfur cluster binding"/>
    <property type="evidence" value="ECO:0007669"/>
    <property type="project" value="UniProtKB-KW"/>
</dbReference>
<dbReference type="GO" id="GO:0016020">
    <property type="term" value="C:membrane"/>
    <property type="evidence" value="ECO:0007669"/>
    <property type="project" value="InterPro"/>
</dbReference>
<organism evidence="7 8">
    <name type="scientific">Thermomonospora umbrina</name>
    <dbReference type="NCBI Taxonomy" id="111806"/>
    <lineage>
        <taxon>Bacteria</taxon>
        <taxon>Bacillati</taxon>
        <taxon>Actinomycetota</taxon>
        <taxon>Actinomycetes</taxon>
        <taxon>Streptosporangiales</taxon>
        <taxon>Thermomonosporaceae</taxon>
        <taxon>Thermomonospora</taxon>
    </lineage>
</organism>
<dbReference type="CDD" id="cd03467">
    <property type="entry name" value="Rieske"/>
    <property type="match status" value="1"/>
</dbReference>
<reference evidence="7 8" key="1">
    <citation type="submission" date="2018-08" db="EMBL/GenBank/DDBJ databases">
        <title>Sequencing the genomes of 1000 actinobacteria strains.</title>
        <authorList>
            <person name="Klenk H.-P."/>
        </authorList>
    </citation>
    <scope>NUCLEOTIDE SEQUENCE [LARGE SCALE GENOMIC DNA]</scope>
    <source>
        <strain evidence="7 8">DSM 43927</strain>
    </source>
</reference>